<dbReference type="GO" id="GO:0000815">
    <property type="term" value="C:ESCRT III complex"/>
    <property type="evidence" value="ECO:0007669"/>
    <property type="project" value="TreeGrafter"/>
</dbReference>
<dbReference type="Pfam" id="PF03357">
    <property type="entry name" value="Snf7"/>
    <property type="match status" value="1"/>
</dbReference>
<gene>
    <name evidence="5" type="ORF">LDAN0321_LOCUS5694</name>
</gene>
<protein>
    <submittedName>
        <fullName evidence="5">Uncharacterized protein</fullName>
    </submittedName>
</protein>
<dbReference type="PANTHER" id="PTHR22761:SF10">
    <property type="entry name" value="GH13992P"/>
    <property type="match status" value="1"/>
</dbReference>
<sequence>MLAALVEVDDEYEGCVTSDDSHSVGSSLISERAKMVNISLVVECCQAILRRVRHLVEQSTTADAADAGVESPDLDHFMFSLVEKEAILVESDGFGKRSFSKFCKVLENYLTEASEDELSRAFGGLLGNLTIEDYNLLLKVLIASGNASQCTKEGLTLLHLNNGPKQLTEVDIALFHLTNAKESIQTRLVRLENVAVESKTNALSAKGKGAKRLALSHMKRWKLFVEEAERCGNNLLNLEQMLESLRRSMDDRDTIRSYELCADAMKFIRLDESEGGLGLNLERVDQVKDDMVEELSINQEINAKLTAATGVESLTTSFSALTTSDDIAGIDDELELEYQKLEEEMKIEDARRSNESNQDNSALNFPSVPERKLPEVGVVTASKVPPAVPVKY</sequence>
<dbReference type="PANTHER" id="PTHR22761">
    <property type="entry name" value="CHARGED MULTIVESICULAR BODY PROTEIN"/>
    <property type="match status" value="1"/>
</dbReference>
<organism evidence="5">
    <name type="scientific">Leptocylindrus danicus</name>
    <dbReference type="NCBI Taxonomy" id="163516"/>
    <lineage>
        <taxon>Eukaryota</taxon>
        <taxon>Sar</taxon>
        <taxon>Stramenopiles</taxon>
        <taxon>Ochrophyta</taxon>
        <taxon>Bacillariophyta</taxon>
        <taxon>Coscinodiscophyceae</taxon>
        <taxon>Chaetocerotophycidae</taxon>
        <taxon>Leptocylindrales</taxon>
        <taxon>Leptocylindraceae</taxon>
        <taxon>Leptocylindrus</taxon>
    </lineage>
</organism>
<evidence type="ECO:0000256" key="3">
    <source>
        <dbReference type="ARBA" id="ARBA00022753"/>
    </source>
</evidence>
<dbReference type="InterPro" id="IPR005024">
    <property type="entry name" value="Snf7_fam"/>
</dbReference>
<name>A0A7S2K5I7_9STRA</name>
<evidence type="ECO:0000256" key="2">
    <source>
        <dbReference type="ARBA" id="ARBA00006190"/>
    </source>
</evidence>
<evidence type="ECO:0000256" key="4">
    <source>
        <dbReference type="SAM" id="MobiDB-lite"/>
    </source>
</evidence>
<proteinExistence type="inferred from homology"/>
<evidence type="ECO:0000256" key="1">
    <source>
        <dbReference type="ARBA" id="ARBA00004177"/>
    </source>
</evidence>
<dbReference type="GO" id="GO:0005771">
    <property type="term" value="C:multivesicular body"/>
    <property type="evidence" value="ECO:0007669"/>
    <property type="project" value="TreeGrafter"/>
</dbReference>
<feature type="compositionally biased region" description="Polar residues" evidence="4">
    <location>
        <begin position="355"/>
        <end position="364"/>
    </location>
</feature>
<reference evidence="5" key="1">
    <citation type="submission" date="2021-01" db="EMBL/GenBank/DDBJ databases">
        <authorList>
            <person name="Corre E."/>
            <person name="Pelletier E."/>
            <person name="Niang G."/>
            <person name="Scheremetjew M."/>
            <person name="Finn R."/>
            <person name="Kale V."/>
            <person name="Holt S."/>
            <person name="Cochrane G."/>
            <person name="Meng A."/>
            <person name="Brown T."/>
            <person name="Cohen L."/>
        </authorList>
    </citation>
    <scope>NUCLEOTIDE SEQUENCE</scope>
    <source>
        <strain evidence="5">B650</strain>
    </source>
</reference>
<dbReference type="GO" id="GO:0032511">
    <property type="term" value="P:late endosome to vacuole transport via multivesicular body sorting pathway"/>
    <property type="evidence" value="ECO:0007669"/>
    <property type="project" value="TreeGrafter"/>
</dbReference>
<keyword evidence="3" id="KW-0967">Endosome</keyword>
<feature type="region of interest" description="Disordered" evidence="4">
    <location>
        <begin position="347"/>
        <end position="368"/>
    </location>
</feature>
<dbReference type="AlphaFoldDB" id="A0A7S2K5I7"/>
<accession>A0A7S2K5I7</accession>
<dbReference type="GO" id="GO:0009898">
    <property type="term" value="C:cytoplasmic side of plasma membrane"/>
    <property type="evidence" value="ECO:0007669"/>
    <property type="project" value="TreeGrafter"/>
</dbReference>
<comment type="similarity">
    <text evidence="2">Belongs to the SNF7 family.</text>
</comment>
<dbReference type="EMBL" id="HBGY01009021">
    <property type="protein sequence ID" value="CAD9566919.1"/>
    <property type="molecule type" value="Transcribed_RNA"/>
</dbReference>
<evidence type="ECO:0000313" key="5">
    <source>
        <dbReference type="EMBL" id="CAD9566919.1"/>
    </source>
</evidence>
<comment type="subcellular location">
    <subcellularLocation>
        <location evidence="1">Endosome</location>
    </subcellularLocation>
</comment>
<dbReference type="GO" id="GO:0006900">
    <property type="term" value="P:vesicle budding from membrane"/>
    <property type="evidence" value="ECO:0007669"/>
    <property type="project" value="TreeGrafter"/>
</dbReference>